<name>A0A087A9N5_9BIFI</name>
<evidence type="ECO:0000256" key="1">
    <source>
        <dbReference type="SAM" id="MobiDB-lite"/>
    </source>
</evidence>
<dbReference type="Proteomes" id="UP000029072">
    <property type="component" value="Unassembled WGS sequence"/>
</dbReference>
<feature type="compositionally biased region" description="Basic residues" evidence="1">
    <location>
        <begin position="246"/>
        <end position="263"/>
    </location>
</feature>
<dbReference type="AlphaFoldDB" id="A0A087A9N5"/>
<proteinExistence type="predicted"/>
<feature type="compositionally biased region" description="Polar residues" evidence="1">
    <location>
        <begin position="145"/>
        <end position="158"/>
    </location>
</feature>
<reference evidence="2 3" key="1">
    <citation type="submission" date="2014-03" db="EMBL/GenBank/DDBJ databases">
        <title>Genomics of Bifidobacteria.</title>
        <authorList>
            <person name="Ventura M."/>
            <person name="Milani C."/>
            <person name="Lugli G.A."/>
        </authorList>
    </citation>
    <scope>NUCLEOTIDE SEQUENCE [LARGE SCALE GENOMIC DNA]</scope>
    <source>
        <strain evidence="2 3">DSM 23973</strain>
    </source>
</reference>
<protein>
    <submittedName>
        <fullName evidence="2">Uncharacterized protein</fullName>
    </submittedName>
</protein>
<comment type="caution">
    <text evidence="2">The sequence shown here is derived from an EMBL/GenBank/DDBJ whole genome shotgun (WGS) entry which is preliminary data.</text>
</comment>
<feature type="region of interest" description="Disordered" evidence="1">
    <location>
        <begin position="134"/>
        <end position="276"/>
    </location>
</feature>
<organism evidence="2 3">
    <name type="scientific">Bifidobacterium callitrichos DSM 23973</name>
    <dbReference type="NCBI Taxonomy" id="1437609"/>
    <lineage>
        <taxon>Bacteria</taxon>
        <taxon>Bacillati</taxon>
        <taxon>Actinomycetota</taxon>
        <taxon>Actinomycetes</taxon>
        <taxon>Bifidobacteriales</taxon>
        <taxon>Bifidobacteriaceae</taxon>
        <taxon>Bifidobacterium</taxon>
    </lineage>
</organism>
<evidence type="ECO:0000313" key="3">
    <source>
        <dbReference type="Proteomes" id="UP000029072"/>
    </source>
</evidence>
<gene>
    <name evidence="2" type="ORF">BCAL_0743</name>
</gene>
<accession>A0A087A9N5</accession>
<feature type="compositionally biased region" description="Basic residues" evidence="1">
    <location>
        <begin position="168"/>
        <end position="208"/>
    </location>
</feature>
<evidence type="ECO:0000313" key="2">
    <source>
        <dbReference type="EMBL" id="KFI55485.1"/>
    </source>
</evidence>
<dbReference type="EMBL" id="JGYS01000005">
    <property type="protein sequence ID" value="KFI55485.1"/>
    <property type="molecule type" value="Genomic_DNA"/>
</dbReference>
<sequence length="276" mass="31858">MPRCLSGRCRGVSATIRMTSRFHAVVPLCSSTTQPEPHFRDPVAAIPVTSQAILFFRTLVATGTATTRQNPRNTDVVTSLLIAESLKFRHSLQIASQTPRTRIATTCPEFRFQTLVTADSAISRRFGRNDRVVTTGTRRRRRSIRQSSFLVRASSSKPSGWDDYPGRQVHRKAPSRLFTARRPRPATHYRHRPPHRHPIIRKMKRKREKGTDQEAKKRKRKSKRKEEGKGEEEKREEKRRKEVRKERKGRKKGERKRGKKKKAVASNQAGQGWRPP</sequence>
<feature type="compositionally biased region" description="Basic and acidic residues" evidence="1">
    <location>
        <begin position="224"/>
        <end position="245"/>
    </location>
</feature>